<dbReference type="InterPro" id="IPR003587">
    <property type="entry name" value="Hint_dom_N"/>
</dbReference>
<evidence type="ECO:0000259" key="1">
    <source>
        <dbReference type="SMART" id="SM00306"/>
    </source>
</evidence>
<organism evidence="2 3">
    <name type="scientific">Pseudoalteromonas denitrificans DSM 6059</name>
    <dbReference type="NCBI Taxonomy" id="1123010"/>
    <lineage>
        <taxon>Bacteria</taxon>
        <taxon>Pseudomonadati</taxon>
        <taxon>Pseudomonadota</taxon>
        <taxon>Gammaproteobacteria</taxon>
        <taxon>Alteromonadales</taxon>
        <taxon>Pseudoalteromonadaceae</taxon>
        <taxon>Pseudoalteromonas</taxon>
    </lineage>
</organism>
<evidence type="ECO:0000313" key="2">
    <source>
        <dbReference type="EMBL" id="SFD53728.1"/>
    </source>
</evidence>
<dbReference type="Pfam" id="PF07591">
    <property type="entry name" value="PT-HINT"/>
    <property type="match status" value="1"/>
</dbReference>
<accession>A0A1I1T9E2</accession>
<feature type="domain" description="Hint" evidence="1">
    <location>
        <begin position="76"/>
        <end position="177"/>
    </location>
</feature>
<dbReference type="EMBL" id="FOLO01000066">
    <property type="protein sequence ID" value="SFD53728.1"/>
    <property type="molecule type" value="Genomic_DNA"/>
</dbReference>
<dbReference type="SMART" id="SM00306">
    <property type="entry name" value="HintN"/>
    <property type="match status" value="1"/>
</dbReference>
<dbReference type="NCBIfam" id="TIGR01443">
    <property type="entry name" value="intein_Cterm"/>
    <property type="match status" value="1"/>
</dbReference>
<proteinExistence type="predicted"/>
<dbReference type="RefSeq" id="WP_218156553.1">
    <property type="nucleotide sequence ID" value="NZ_FOLO01000066.1"/>
</dbReference>
<dbReference type="InterPro" id="IPR006141">
    <property type="entry name" value="Intein_N"/>
</dbReference>
<dbReference type="GO" id="GO:0016539">
    <property type="term" value="P:intein-mediated protein splicing"/>
    <property type="evidence" value="ECO:0007669"/>
    <property type="project" value="InterPro"/>
</dbReference>
<name>A0A1I1T9E2_9GAMM</name>
<dbReference type="InterPro" id="IPR030934">
    <property type="entry name" value="Intein_C"/>
</dbReference>
<dbReference type="Proteomes" id="UP000198862">
    <property type="component" value="Unassembled WGS sequence"/>
</dbReference>
<reference evidence="2 3" key="1">
    <citation type="submission" date="2016-10" db="EMBL/GenBank/DDBJ databases">
        <authorList>
            <person name="de Groot N.N."/>
        </authorList>
    </citation>
    <scope>NUCLEOTIDE SEQUENCE [LARGE SCALE GENOMIC DNA]</scope>
    <source>
        <strain evidence="2 3">DSM 6059</strain>
    </source>
</reference>
<sequence>MLGDPINLIDPTGNFASFILGFITDAGIEILIQVIIDGKSFGCIDYGAVAINAAMGSASGGLSALNKLKRLRKAGGCSFTPDTLVPTKEGDKAIGDIEIGDLVLSKADDDETAETSWRAVTNTFKDWHKETLTFTVEDETGISESITTTAEHPFYVVDSGWVAAGEIPAGAVISGSDPDSYIKITNIIVNHQAQWAYNLTVDTDHTYFVGETNMWVHNVCEVSFGLATPSGIKLSGHAFESLKRHGFKNLNQVEGILKNATQKITQKDGATVFIQKIGKGGKARYNLIVQGEAGIVTGMRNFTKKELTNMGRNQGWESSIF</sequence>
<dbReference type="SUPFAM" id="SSF51294">
    <property type="entry name" value="Hedgehog/intein (Hint) domain"/>
    <property type="match status" value="1"/>
</dbReference>
<gene>
    <name evidence="2" type="ORF">SAMN02745724_04790</name>
</gene>
<dbReference type="Gene3D" id="2.170.16.10">
    <property type="entry name" value="Hedgehog/Intein (Hint) domain"/>
    <property type="match status" value="1"/>
</dbReference>
<protein>
    <submittedName>
        <fullName evidence="2">Intein C-terminal splicing region/intein N-terminal splicing region</fullName>
    </submittedName>
</protein>
<dbReference type="InterPro" id="IPR036844">
    <property type="entry name" value="Hint_dom_sf"/>
</dbReference>
<dbReference type="PROSITE" id="PS50817">
    <property type="entry name" value="INTEIN_N_TER"/>
    <property type="match status" value="1"/>
</dbReference>
<dbReference type="STRING" id="1123010.SAMN02745724_04790"/>
<keyword evidence="3" id="KW-1185">Reference proteome</keyword>
<dbReference type="CDD" id="cd00081">
    <property type="entry name" value="Hint"/>
    <property type="match status" value="1"/>
</dbReference>
<dbReference type="AlphaFoldDB" id="A0A1I1T9E2"/>
<evidence type="ECO:0000313" key="3">
    <source>
        <dbReference type="Proteomes" id="UP000198862"/>
    </source>
</evidence>